<dbReference type="EMBL" id="HBJB01002026">
    <property type="protein sequence ID" value="CAE0842219.1"/>
    <property type="molecule type" value="Transcribed_RNA"/>
</dbReference>
<dbReference type="InterPro" id="IPR045058">
    <property type="entry name" value="GIMA/IAN/Toc"/>
</dbReference>
<dbReference type="Gene3D" id="3.40.50.300">
    <property type="entry name" value="P-loop containing nucleotide triphosphate hydrolases"/>
    <property type="match status" value="1"/>
</dbReference>
<dbReference type="InterPro" id="IPR027417">
    <property type="entry name" value="P-loop_NTPase"/>
</dbReference>
<accession>A0A7S4GNK7</accession>
<dbReference type="InterPro" id="IPR006703">
    <property type="entry name" value="G_AIG1"/>
</dbReference>
<dbReference type="PANTHER" id="PTHR10903:SF168">
    <property type="entry name" value="GTPASE IMAP FAMILY MEMBER 4-RELATED"/>
    <property type="match status" value="1"/>
</dbReference>
<feature type="domain" description="AIG1-type G" evidence="4">
    <location>
        <begin position="10"/>
        <end position="173"/>
    </location>
</feature>
<feature type="compositionally biased region" description="Low complexity" evidence="3">
    <location>
        <begin position="248"/>
        <end position="259"/>
    </location>
</feature>
<keyword evidence="1" id="KW-0547">Nucleotide-binding</keyword>
<feature type="region of interest" description="Disordered" evidence="3">
    <location>
        <begin position="219"/>
        <end position="287"/>
    </location>
</feature>
<feature type="compositionally biased region" description="Basic and acidic residues" evidence="3">
    <location>
        <begin position="219"/>
        <end position="247"/>
    </location>
</feature>
<dbReference type="SUPFAM" id="SSF52540">
    <property type="entry name" value="P-loop containing nucleoside triphosphate hydrolases"/>
    <property type="match status" value="1"/>
</dbReference>
<evidence type="ECO:0000313" key="6">
    <source>
        <dbReference type="EMBL" id="CAE0842219.1"/>
    </source>
</evidence>
<evidence type="ECO:0000256" key="2">
    <source>
        <dbReference type="ARBA" id="ARBA00023134"/>
    </source>
</evidence>
<organism evidence="5">
    <name type="scientific">Oxyrrhis marina</name>
    <name type="common">Dinoflagellate</name>
    <dbReference type="NCBI Taxonomy" id="2969"/>
    <lineage>
        <taxon>Eukaryota</taxon>
        <taxon>Sar</taxon>
        <taxon>Alveolata</taxon>
        <taxon>Dinophyceae</taxon>
        <taxon>Oxyrrhinales</taxon>
        <taxon>Oxyrrhinaceae</taxon>
        <taxon>Oxyrrhis</taxon>
    </lineage>
</organism>
<dbReference type="PANTHER" id="PTHR10903">
    <property type="entry name" value="GTPASE, IMAP FAMILY MEMBER-RELATED"/>
    <property type="match status" value="1"/>
</dbReference>
<evidence type="ECO:0000256" key="1">
    <source>
        <dbReference type="ARBA" id="ARBA00022741"/>
    </source>
</evidence>
<evidence type="ECO:0000313" key="5">
    <source>
        <dbReference type="EMBL" id="CAE0842218.1"/>
    </source>
</evidence>
<name>A0A7S4GNK7_OXYMA</name>
<reference evidence="5" key="1">
    <citation type="submission" date="2021-01" db="EMBL/GenBank/DDBJ databases">
        <authorList>
            <person name="Corre E."/>
            <person name="Pelletier E."/>
            <person name="Niang G."/>
            <person name="Scheremetjew M."/>
            <person name="Finn R."/>
            <person name="Kale V."/>
            <person name="Holt S."/>
            <person name="Cochrane G."/>
            <person name="Meng A."/>
            <person name="Brown T."/>
            <person name="Cohen L."/>
        </authorList>
    </citation>
    <scope>NUCLEOTIDE SEQUENCE</scope>
    <source>
        <strain evidence="5">LB1974</strain>
    </source>
</reference>
<proteinExistence type="predicted"/>
<evidence type="ECO:0000259" key="4">
    <source>
        <dbReference type="Pfam" id="PF04548"/>
    </source>
</evidence>
<protein>
    <recommendedName>
        <fullName evidence="4">AIG1-type G domain-containing protein</fullName>
    </recommendedName>
</protein>
<evidence type="ECO:0000256" key="3">
    <source>
        <dbReference type="SAM" id="MobiDB-lite"/>
    </source>
</evidence>
<dbReference type="GO" id="GO:0005525">
    <property type="term" value="F:GTP binding"/>
    <property type="evidence" value="ECO:0007669"/>
    <property type="project" value="UniProtKB-KW"/>
</dbReference>
<dbReference type="AlphaFoldDB" id="A0A7S4GNK7"/>
<keyword evidence="2" id="KW-0342">GTP-binding</keyword>
<dbReference type="Pfam" id="PF04548">
    <property type="entry name" value="AIG1"/>
    <property type="match status" value="1"/>
</dbReference>
<dbReference type="EMBL" id="HBJB01002025">
    <property type="protein sequence ID" value="CAE0842218.1"/>
    <property type="molecule type" value="Transcribed_RNA"/>
</dbReference>
<sequence>MAAVWDAELGVEFKFIDTPGINDTEMTPDTVRDRLWEFGYWAPEGVHAVLVVIPRGRFNETVHKDLVTLQSFFGDHIWQHSIVVYNQTETRPETIWGDTKSKWQSPWIRKWKAARTSICTVDEVRKDADKQPIKDDRTLQAVRDLLQAIVTREEPYRHDAFEKARQEKVTLTQQAMSDLKTVHWRREMQKTNDELMEGRMSRERWFERVEEITAGDLVERKTQEREQQERAEKEKAQKKAEEEREAKVAAQQATATAKATAEEARKATEAAKQKAENMRKEADARRSSWNVKVVVGTVVGAVGGAVVGGPLGALAGAAAGGAGTGAIAEK</sequence>
<feature type="compositionally biased region" description="Basic and acidic residues" evidence="3">
    <location>
        <begin position="260"/>
        <end position="286"/>
    </location>
</feature>
<gene>
    <name evidence="5" type="ORF">OMAR00294_LOCUS1731</name>
    <name evidence="6" type="ORF">OMAR00294_LOCUS1732</name>
</gene>